<keyword evidence="4" id="KW-1185">Reference proteome</keyword>
<accession>A0AA41UYN5</accession>
<protein>
    <recommendedName>
        <fullName evidence="5">Sulfite exporter TauE/SafE family protein</fullName>
    </recommendedName>
</protein>
<keyword evidence="2" id="KW-1133">Transmembrane helix</keyword>
<sequence>VFVFGWRIIVGSIITFLGGALGSIGGGGGGGIFVPLLIFIIGFDPKTSAPLSK</sequence>
<keyword evidence="2" id="KW-0472">Membrane</keyword>
<evidence type="ECO:0008006" key="5">
    <source>
        <dbReference type="Google" id="ProtNLM"/>
    </source>
</evidence>
<comment type="caution">
    <text evidence="3">The sequence shown here is derived from an EMBL/GenBank/DDBJ whole genome shotgun (WGS) entry which is preliminary data.</text>
</comment>
<evidence type="ECO:0000256" key="1">
    <source>
        <dbReference type="ARBA" id="ARBA00009142"/>
    </source>
</evidence>
<evidence type="ECO:0000256" key="2">
    <source>
        <dbReference type="SAM" id="Phobius"/>
    </source>
</evidence>
<comment type="similarity">
    <text evidence="1">Belongs to the 4-toluene sulfonate uptake permease (TSUP) (TC 2.A.102) family.</text>
</comment>
<keyword evidence="2" id="KW-0812">Transmembrane</keyword>
<organism evidence="3 4">
    <name type="scientific">Papaver nudicaule</name>
    <name type="common">Iceland poppy</name>
    <dbReference type="NCBI Taxonomy" id="74823"/>
    <lineage>
        <taxon>Eukaryota</taxon>
        <taxon>Viridiplantae</taxon>
        <taxon>Streptophyta</taxon>
        <taxon>Embryophyta</taxon>
        <taxon>Tracheophyta</taxon>
        <taxon>Spermatophyta</taxon>
        <taxon>Magnoliopsida</taxon>
        <taxon>Ranunculales</taxon>
        <taxon>Papaveraceae</taxon>
        <taxon>Papaveroideae</taxon>
        <taxon>Papaver</taxon>
    </lineage>
</organism>
<gene>
    <name evidence="3" type="ORF">MKW94_029564</name>
</gene>
<dbReference type="GO" id="GO:0016567">
    <property type="term" value="P:protein ubiquitination"/>
    <property type="evidence" value="ECO:0007669"/>
    <property type="project" value="TreeGrafter"/>
</dbReference>
<evidence type="ECO:0000313" key="3">
    <source>
        <dbReference type="EMBL" id="MCL7024932.1"/>
    </source>
</evidence>
<dbReference type="AlphaFoldDB" id="A0AA41UYN5"/>
<proteinExistence type="inferred from homology"/>
<feature type="non-terminal residue" evidence="3">
    <location>
        <position position="1"/>
    </location>
</feature>
<dbReference type="Proteomes" id="UP001177140">
    <property type="component" value="Unassembled WGS sequence"/>
</dbReference>
<dbReference type="PANTHER" id="PTHR14255:SF31">
    <property type="entry name" value="SULFITE EXPORTER TAUE_SAFE FAMILY PROTEIN 3-LIKE"/>
    <property type="match status" value="1"/>
</dbReference>
<dbReference type="EMBL" id="JAJJMA010039802">
    <property type="protein sequence ID" value="MCL7024932.1"/>
    <property type="molecule type" value="Genomic_DNA"/>
</dbReference>
<dbReference type="PANTHER" id="PTHR14255">
    <property type="entry name" value="CEREBLON"/>
    <property type="match status" value="1"/>
</dbReference>
<name>A0AA41UYN5_PAPNU</name>
<feature type="transmembrane region" description="Helical" evidence="2">
    <location>
        <begin position="20"/>
        <end position="43"/>
    </location>
</feature>
<evidence type="ECO:0000313" key="4">
    <source>
        <dbReference type="Proteomes" id="UP001177140"/>
    </source>
</evidence>
<dbReference type="GO" id="GO:0031464">
    <property type="term" value="C:Cul4A-RING E3 ubiquitin ligase complex"/>
    <property type="evidence" value="ECO:0007669"/>
    <property type="project" value="TreeGrafter"/>
</dbReference>
<reference evidence="3" key="1">
    <citation type="submission" date="2022-03" db="EMBL/GenBank/DDBJ databases">
        <title>A functionally conserved STORR gene fusion in Papaver species that diverged 16.8 million years ago.</title>
        <authorList>
            <person name="Catania T."/>
        </authorList>
    </citation>
    <scope>NUCLEOTIDE SEQUENCE</scope>
    <source>
        <strain evidence="3">S-191538</strain>
    </source>
</reference>
<feature type="non-terminal residue" evidence="3">
    <location>
        <position position="53"/>
    </location>
</feature>